<evidence type="ECO:0000313" key="2">
    <source>
        <dbReference type="Proteomes" id="UP000249794"/>
    </source>
</evidence>
<protein>
    <submittedName>
        <fullName evidence="1">Uncharacterized protein</fullName>
    </submittedName>
</protein>
<reference evidence="1 2" key="2">
    <citation type="submission" date="2018-06" db="EMBL/GenBank/DDBJ databases">
        <title>Metagenomic assembly of (sub)arctic Cyanobacteria and their associated microbiome from non-axenic cultures.</title>
        <authorList>
            <person name="Baurain D."/>
        </authorList>
    </citation>
    <scope>NUCLEOTIDE SEQUENCE [LARGE SCALE GENOMIC DNA]</scope>
    <source>
        <strain evidence="1">ULC027bin1</strain>
    </source>
</reference>
<organism evidence="1 2">
    <name type="scientific">Phormidesmis priestleyi</name>
    <dbReference type="NCBI Taxonomy" id="268141"/>
    <lineage>
        <taxon>Bacteria</taxon>
        <taxon>Bacillati</taxon>
        <taxon>Cyanobacteriota</taxon>
        <taxon>Cyanophyceae</taxon>
        <taxon>Leptolyngbyales</taxon>
        <taxon>Leptolyngbyaceae</taxon>
        <taxon>Phormidesmis</taxon>
    </lineage>
</organism>
<sequence>MTACNRTELALLPTFIHPESIPPPKFQLFDIAILHFQSEAGNVTKDKVQIKGLTWSPFHFRFSGWVYCIRYLHQPTGSEKLKPGHEELCEEAELSTL</sequence>
<name>A0A2W4XEM9_9CYAN</name>
<proteinExistence type="predicted"/>
<gene>
    <name evidence="1" type="ORF">DCF15_10415</name>
</gene>
<reference evidence="2" key="1">
    <citation type="submission" date="2018-04" db="EMBL/GenBank/DDBJ databases">
        <authorList>
            <person name="Cornet L."/>
        </authorList>
    </citation>
    <scope>NUCLEOTIDE SEQUENCE [LARGE SCALE GENOMIC DNA]</scope>
</reference>
<dbReference type="EMBL" id="QBMP01000094">
    <property type="protein sequence ID" value="PZO55454.1"/>
    <property type="molecule type" value="Genomic_DNA"/>
</dbReference>
<dbReference type="AlphaFoldDB" id="A0A2W4XEM9"/>
<dbReference type="Proteomes" id="UP000249794">
    <property type="component" value="Unassembled WGS sequence"/>
</dbReference>
<comment type="caution">
    <text evidence="1">The sequence shown here is derived from an EMBL/GenBank/DDBJ whole genome shotgun (WGS) entry which is preliminary data.</text>
</comment>
<accession>A0A2W4XEM9</accession>
<evidence type="ECO:0000313" key="1">
    <source>
        <dbReference type="EMBL" id="PZO55454.1"/>
    </source>
</evidence>